<evidence type="ECO:0000256" key="3">
    <source>
        <dbReference type="ARBA" id="ARBA00022692"/>
    </source>
</evidence>
<comment type="subcellular location">
    <subcellularLocation>
        <location evidence="1">Membrane</location>
        <topology evidence="1">Multi-pass membrane protein</topology>
    </subcellularLocation>
</comment>
<dbReference type="AlphaFoldDB" id="A0AA85F6D1"/>
<feature type="transmembrane region" description="Helical" evidence="8">
    <location>
        <begin position="412"/>
        <end position="434"/>
    </location>
</feature>
<feature type="binding site" evidence="6">
    <location>
        <position position="78"/>
    </location>
    <ligand>
        <name>Na(+)</name>
        <dbReference type="ChEBI" id="CHEBI:29101"/>
        <label>1</label>
    </ligand>
</feature>
<sequence length="600" mass="67495">MTKSLTIIDKLNLHNQNVDNYNNNNHNHNNNNNENNYESERKVSSETNVTHVKLRVTAEKSMFQSALGGIISCLGSAVGTGNIWRFPRILASHSYSTGALTFYIVWLIILFLWSIPIIIVEYSIGRFTRNSVTLAFCKFFGKKFFWLGGWMVAVVFFVSGYYPVILGWCLYYLYLSCTLSSLPTTEQAGLEIFTNFTQHSYWPVFTQVLAVTLSGVCLLGGIKWIERVNMVLVPLLLAIVIFTFGWSLTRQYAEVGIVFLFTPSWESFLNPSMWIAAAGQNAFDTNAGMAVLATYSTFMSRDSRIVSYSFLIPIVNNVVSFFASITIFSTVFSTIIQTNPTATRSAIVRIIKTAGPGSTGLTFTWIPVLFSKVGIFGRVLCALFFLCLVFAGISSLLSLTQVHVLAMKDFNVPHRLAVGIALLASMIIGLPSAIKLEFLTNQDNTWGYGLIVSGFLFCLIVIIYGPNRYRRVLVNDYGINDCNLSIIWIPIIAVLVPLQSIVLIVWWIYESIKSEPNWYILTWDTLSTTLLEWLILLIGLLILNWILYRTNLLSGALKRSHGCDPYDPSTYVNKDDFQGDEIDVEEMNVFNSSNTVQTRL</sequence>
<evidence type="ECO:0008006" key="11">
    <source>
        <dbReference type="Google" id="ProtNLM"/>
    </source>
</evidence>
<evidence type="ECO:0000256" key="2">
    <source>
        <dbReference type="ARBA" id="ARBA00022448"/>
    </source>
</evidence>
<evidence type="ECO:0000313" key="9">
    <source>
        <dbReference type="Proteomes" id="UP000050792"/>
    </source>
</evidence>
<dbReference type="InterPro" id="IPR037272">
    <property type="entry name" value="SNS_sf"/>
</dbReference>
<evidence type="ECO:0000256" key="7">
    <source>
        <dbReference type="SAM" id="MobiDB-lite"/>
    </source>
</evidence>
<dbReference type="SUPFAM" id="SSF161070">
    <property type="entry name" value="SNF-like"/>
    <property type="match status" value="1"/>
</dbReference>
<accession>A0AA85F6D1</accession>
<keyword evidence="4 8" id="KW-1133">Transmembrane helix</keyword>
<keyword evidence="9" id="KW-1185">Reference proteome</keyword>
<feature type="transmembrane region" description="Helical" evidence="8">
    <location>
        <begin position="529"/>
        <end position="548"/>
    </location>
</feature>
<evidence type="ECO:0000256" key="5">
    <source>
        <dbReference type="ARBA" id="ARBA00023136"/>
    </source>
</evidence>
<feature type="transmembrane region" description="Helical" evidence="8">
    <location>
        <begin position="104"/>
        <end position="124"/>
    </location>
</feature>
<evidence type="ECO:0000256" key="4">
    <source>
        <dbReference type="ARBA" id="ARBA00022989"/>
    </source>
</evidence>
<feature type="transmembrane region" description="Helical" evidence="8">
    <location>
        <begin position="200"/>
        <end position="219"/>
    </location>
</feature>
<protein>
    <recommendedName>
        <fullName evidence="11">Sodium-dependent transporter</fullName>
    </recommendedName>
</protein>
<feature type="binding site" evidence="6">
    <location>
        <position position="75"/>
    </location>
    <ligand>
        <name>Na(+)</name>
        <dbReference type="ChEBI" id="CHEBI:29101"/>
        <label>1</label>
    </ligand>
</feature>
<feature type="transmembrane region" description="Helical" evidence="8">
    <location>
        <begin position="63"/>
        <end position="84"/>
    </location>
</feature>
<feature type="binding site" evidence="6">
    <location>
        <position position="316"/>
    </location>
    <ligand>
        <name>Na(+)</name>
        <dbReference type="ChEBI" id="CHEBI:29101"/>
        <label>1</label>
    </ligand>
</feature>
<feature type="transmembrane region" description="Helical" evidence="8">
    <location>
        <begin position="310"/>
        <end position="336"/>
    </location>
</feature>
<feature type="transmembrane region" description="Helical" evidence="8">
    <location>
        <begin position="231"/>
        <end position="253"/>
    </location>
</feature>
<dbReference type="PANTHER" id="PTHR42948">
    <property type="entry name" value="TRANSPORTER"/>
    <property type="match status" value="1"/>
</dbReference>
<keyword evidence="3 8" id="KW-0812">Transmembrane</keyword>
<reference evidence="10" key="2">
    <citation type="submission" date="2023-11" db="UniProtKB">
        <authorList>
            <consortium name="WormBaseParasite"/>
        </authorList>
    </citation>
    <scope>IDENTIFICATION</scope>
</reference>
<dbReference type="PRINTS" id="PR00176">
    <property type="entry name" value="NANEUSMPORT"/>
</dbReference>
<dbReference type="Pfam" id="PF00209">
    <property type="entry name" value="SNF"/>
    <property type="match status" value="2"/>
</dbReference>
<evidence type="ECO:0000256" key="6">
    <source>
        <dbReference type="PIRSR" id="PIRSR600175-1"/>
    </source>
</evidence>
<keyword evidence="5 8" id="KW-0472">Membrane</keyword>
<organism evidence="9 10">
    <name type="scientific">Schistosoma rodhaini</name>
    <dbReference type="NCBI Taxonomy" id="6188"/>
    <lineage>
        <taxon>Eukaryota</taxon>
        <taxon>Metazoa</taxon>
        <taxon>Spiralia</taxon>
        <taxon>Lophotrochozoa</taxon>
        <taxon>Platyhelminthes</taxon>
        <taxon>Trematoda</taxon>
        <taxon>Digenea</taxon>
        <taxon>Strigeidida</taxon>
        <taxon>Schistosomatoidea</taxon>
        <taxon>Schistosomatidae</taxon>
        <taxon>Schistosoma</taxon>
    </lineage>
</organism>
<keyword evidence="6" id="KW-0479">Metal-binding</keyword>
<feature type="transmembrane region" description="Helical" evidence="8">
    <location>
        <begin position="144"/>
        <end position="174"/>
    </location>
</feature>
<feature type="region of interest" description="Disordered" evidence="7">
    <location>
        <begin position="20"/>
        <end position="46"/>
    </location>
</feature>
<feature type="transmembrane region" description="Helical" evidence="8">
    <location>
        <begin position="375"/>
        <end position="400"/>
    </location>
</feature>
<evidence type="ECO:0000256" key="8">
    <source>
        <dbReference type="SAM" id="Phobius"/>
    </source>
</evidence>
<dbReference type="WBParaSite" id="SRDH1_38060.1">
    <property type="protein sequence ID" value="SRDH1_38060.1"/>
    <property type="gene ID" value="SRDH1_38060"/>
</dbReference>
<feature type="transmembrane region" description="Helical" evidence="8">
    <location>
        <begin position="486"/>
        <end position="509"/>
    </location>
</feature>
<evidence type="ECO:0000256" key="1">
    <source>
        <dbReference type="ARBA" id="ARBA00004141"/>
    </source>
</evidence>
<name>A0AA85F6D1_9TREM</name>
<evidence type="ECO:0000313" key="10">
    <source>
        <dbReference type="WBParaSite" id="SRDH1_38060.1"/>
    </source>
</evidence>
<feature type="compositionally biased region" description="Low complexity" evidence="7">
    <location>
        <begin position="20"/>
        <end position="36"/>
    </location>
</feature>
<dbReference type="GO" id="GO:0046872">
    <property type="term" value="F:metal ion binding"/>
    <property type="evidence" value="ECO:0007669"/>
    <property type="project" value="UniProtKB-KW"/>
</dbReference>
<dbReference type="PANTHER" id="PTHR42948:SF1">
    <property type="entry name" value="TRANSPORTER"/>
    <property type="match status" value="1"/>
</dbReference>
<feature type="transmembrane region" description="Helical" evidence="8">
    <location>
        <begin position="446"/>
        <end position="465"/>
    </location>
</feature>
<dbReference type="GO" id="GO:0016020">
    <property type="term" value="C:membrane"/>
    <property type="evidence" value="ECO:0007669"/>
    <property type="project" value="UniProtKB-SubCell"/>
</dbReference>
<reference evidence="9" key="1">
    <citation type="submission" date="2022-06" db="EMBL/GenBank/DDBJ databases">
        <authorList>
            <person name="Berger JAMES D."/>
            <person name="Berger JAMES D."/>
        </authorList>
    </citation>
    <scope>NUCLEOTIDE SEQUENCE [LARGE SCALE GENOMIC DNA]</scope>
</reference>
<dbReference type="InterPro" id="IPR000175">
    <property type="entry name" value="Na/ntran_symport"/>
</dbReference>
<proteinExistence type="predicted"/>
<feature type="binding site" evidence="6">
    <location>
        <position position="395"/>
    </location>
    <ligand>
        <name>Na(+)</name>
        <dbReference type="ChEBI" id="CHEBI:29101"/>
        <label>1</label>
    </ligand>
</feature>
<feature type="binding site" evidence="6">
    <location>
        <position position="77"/>
    </location>
    <ligand>
        <name>Na(+)</name>
        <dbReference type="ChEBI" id="CHEBI:29101"/>
        <label>1</label>
    </ligand>
</feature>
<keyword evidence="2" id="KW-0813">Transport</keyword>
<keyword evidence="6" id="KW-0915">Sodium</keyword>
<dbReference type="Proteomes" id="UP000050792">
    <property type="component" value="Unassembled WGS sequence"/>
</dbReference>
<feature type="binding site" evidence="6">
    <location>
        <position position="82"/>
    </location>
    <ligand>
        <name>Na(+)</name>
        <dbReference type="ChEBI" id="CHEBI:29101"/>
        <label>1</label>
    </ligand>
</feature>